<dbReference type="InterPro" id="IPR050900">
    <property type="entry name" value="Transposase_IS3/IS150/IS904"/>
</dbReference>
<dbReference type="InterPro" id="IPR036397">
    <property type="entry name" value="RNaseH_sf"/>
</dbReference>
<dbReference type="SUPFAM" id="SSF53098">
    <property type="entry name" value="Ribonuclease H-like"/>
    <property type="match status" value="1"/>
</dbReference>
<dbReference type="InterPro" id="IPR001584">
    <property type="entry name" value="Integrase_cat-core"/>
</dbReference>
<evidence type="ECO:0000259" key="1">
    <source>
        <dbReference type="PROSITE" id="PS50994"/>
    </source>
</evidence>
<dbReference type="EMBL" id="JAASQL010000003">
    <property type="protein sequence ID" value="NIJ45712.1"/>
    <property type="molecule type" value="Genomic_DNA"/>
</dbReference>
<dbReference type="PANTHER" id="PTHR46889">
    <property type="entry name" value="TRANSPOSASE INSF FOR INSERTION SEQUENCE IS3B-RELATED"/>
    <property type="match status" value="1"/>
</dbReference>
<dbReference type="PANTHER" id="PTHR46889:SF5">
    <property type="entry name" value="INTEGRASE PROTEIN"/>
    <property type="match status" value="1"/>
</dbReference>
<protein>
    <submittedName>
        <fullName evidence="2">Transposase InsO family protein</fullName>
    </submittedName>
</protein>
<dbReference type="Pfam" id="PF13683">
    <property type="entry name" value="rve_3"/>
    <property type="match status" value="1"/>
</dbReference>
<proteinExistence type="predicted"/>
<name>A0ABX0UA65_9FLAO</name>
<evidence type="ECO:0000313" key="3">
    <source>
        <dbReference type="Proteomes" id="UP000745859"/>
    </source>
</evidence>
<gene>
    <name evidence="2" type="ORF">FHR24_002183</name>
</gene>
<dbReference type="PROSITE" id="PS50994">
    <property type="entry name" value="INTEGRASE"/>
    <property type="match status" value="1"/>
</dbReference>
<dbReference type="InterPro" id="IPR012337">
    <property type="entry name" value="RNaseH-like_sf"/>
</dbReference>
<sequence length="147" mass="17333">MKTELCLKAIKMAIKNRKFPSQKIIHHLDRGIQYSNPTYTKFAVENGVTMGVTEKYDPYENVIAERINKTLKYEYGLKHVIKNLKLAKTMTKKAVDIYNNFGPHCSFDLCTTKHIHLNQNRNYKSYRRNNNKLELLTYFRTIQNVKS</sequence>
<accession>A0ABX0UA65</accession>
<dbReference type="Gene3D" id="3.30.420.10">
    <property type="entry name" value="Ribonuclease H-like superfamily/Ribonuclease H"/>
    <property type="match status" value="1"/>
</dbReference>
<comment type="caution">
    <text evidence="2">The sequence shown here is derived from an EMBL/GenBank/DDBJ whole genome shotgun (WGS) entry which is preliminary data.</text>
</comment>
<reference evidence="2 3" key="1">
    <citation type="submission" date="2020-03" db="EMBL/GenBank/DDBJ databases">
        <title>Genomic Encyclopedia of Type Strains, Phase IV (KMG-IV): sequencing the most valuable type-strain genomes for metagenomic binning, comparative biology and taxonomic classification.</title>
        <authorList>
            <person name="Goeker M."/>
        </authorList>
    </citation>
    <scope>NUCLEOTIDE SEQUENCE [LARGE SCALE GENOMIC DNA]</scope>
    <source>
        <strain evidence="2 3">DSM 101599</strain>
    </source>
</reference>
<feature type="domain" description="Integrase catalytic" evidence="1">
    <location>
        <begin position="1"/>
        <end position="119"/>
    </location>
</feature>
<keyword evidence="3" id="KW-1185">Reference proteome</keyword>
<dbReference type="Proteomes" id="UP000745859">
    <property type="component" value="Unassembled WGS sequence"/>
</dbReference>
<evidence type="ECO:0000313" key="2">
    <source>
        <dbReference type="EMBL" id="NIJ45712.1"/>
    </source>
</evidence>
<organism evidence="2 3">
    <name type="scientific">Wenyingzhuangia heitensis</name>
    <dbReference type="NCBI Taxonomy" id="1487859"/>
    <lineage>
        <taxon>Bacteria</taxon>
        <taxon>Pseudomonadati</taxon>
        <taxon>Bacteroidota</taxon>
        <taxon>Flavobacteriia</taxon>
        <taxon>Flavobacteriales</taxon>
        <taxon>Flavobacteriaceae</taxon>
        <taxon>Wenyingzhuangia</taxon>
    </lineage>
</organism>
<dbReference type="RefSeq" id="WP_167188353.1">
    <property type="nucleotide sequence ID" value="NZ_JAASQL010000003.1"/>
</dbReference>